<dbReference type="KEGG" id="das:Daes_0699"/>
<organism evidence="2 3">
    <name type="scientific">Pseudodesulfovibrio aespoeensis (strain ATCC 700646 / DSM 10631 / Aspo-2)</name>
    <name type="common">Desulfovibrio aespoeensis</name>
    <dbReference type="NCBI Taxonomy" id="643562"/>
    <lineage>
        <taxon>Bacteria</taxon>
        <taxon>Pseudomonadati</taxon>
        <taxon>Thermodesulfobacteriota</taxon>
        <taxon>Desulfovibrionia</taxon>
        <taxon>Desulfovibrionales</taxon>
        <taxon>Desulfovibrionaceae</taxon>
    </lineage>
</organism>
<dbReference type="SUPFAM" id="SSF48230">
    <property type="entry name" value="Chondroitin AC/alginate lyase"/>
    <property type="match status" value="1"/>
</dbReference>
<dbReference type="OrthoDB" id="5493458at2"/>
<dbReference type="InterPro" id="IPR058907">
    <property type="entry name" value="P29_N"/>
</dbReference>
<dbReference type="Gene3D" id="1.50.10.100">
    <property type="entry name" value="Chondroitin AC/alginate lyase"/>
    <property type="match status" value="1"/>
</dbReference>
<reference evidence="2 3" key="2">
    <citation type="journal article" date="2014" name="Genome Announc.">
        <title>Complete Genome Sequence of the Subsurface, Mesophilic Sulfate-Reducing Bacterium Desulfovibrio aespoeensis Aspo-2.</title>
        <authorList>
            <person name="Pedersen K."/>
            <person name="Bengtsson A."/>
            <person name="Edlund J."/>
            <person name="Rabe L."/>
            <person name="Hazen T."/>
            <person name="Chakraborty R."/>
            <person name="Goodwin L."/>
            <person name="Shapiro N."/>
        </authorList>
    </citation>
    <scope>NUCLEOTIDE SEQUENCE [LARGE SCALE GENOMIC DNA]</scope>
    <source>
        <strain evidence="3">ATCC 700646 / DSM 10631 / Aspo-2</strain>
    </source>
</reference>
<keyword evidence="3" id="KW-1185">Reference proteome</keyword>
<feature type="domain" description="Broad-specificity ulvan lyase N-terminal" evidence="1">
    <location>
        <begin position="99"/>
        <end position="271"/>
    </location>
</feature>
<reference evidence="3" key="1">
    <citation type="submission" date="2010-12" db="EMBL/GenBank/DDBJ databases">
        <title>Complete sequence of Desulfovibrio aespoeensis Aspo-2.</title>
        <authorList>
            <consortium name="US DOE Joint Genome Institute"/>
            <person name="Lucas S."/>
            <person name="Copeland A."/>
            <person name="Lapidus A."/>
            <person name="Cheng J.-F."/>
            <person name="Goodwin L."/>
            <person name="Pitluck S."/>
            <person name="Chertkov O."/>
            <person name="Misra M."/>
            <person name="Detter J.C."/>
            <person name="Han C."/>
            <person name="Tapia R."/>
            <person name="Land M."/>
            <person name="Hauser L."/>
            <person name="Kyrpides N."/>
            <person name="Ivanova N."/>
            <person name="Ovchinnikova G."/>
            <person name="Pedersen K."/>
            <person name="Jagevall S."/>
            <person name="Hazen T."/>
            <person name="Woyke T."/>
        </authorList>
    </citation>
    <scope>NUCLEOTIDE SEQUENCE [LARGE SCALE GENOMIC DNA]</scope>
    <source>
        <strain evidence="3">ATCC 700646 / DSM 10631 / Aspo-2</strain>
    </source>
</reference>
<dbReference type="InterPro" id="IPR008929">
    <property type="entry name" value="Chondroitin_lyas"/>
</dbReference>
<dbReference type="Pfam" id="PF25840">
    <property type="entry name" value="Ulvan_lyase_N"/>
    <property type="match status" value="1"/>
</dbReference>
<protein>
    <recommendedName>
        <fullName evidence="1">Broad-specificity ulvan lyase N-terminal domain-containing protein</fullName>
    </recommendedName>
</protein>
<name>E6VZK2_PSEA9</name>
<evidence type="ECO:0000313" key="3">
    <source>
        <dbReference type="Proteomes" id="UP000002191"/>
    </source>
</evidence>
<gene>
    <name evidence="2" type="ordered locus">Daes_0699</name>
</gene>
<dbReference type="HOGENOM" id="CLU_504170_0_0_7"/>
<dbReference type="AlphaFoldDB" id="E6VZK2"/>
<dbReference type="EMBL" id="CP002431">
    <property type="protein sequence ID" value="ADU61716.1"/>
    <property type="molecule type" value="Genomic_DNA"/>
</dbReference>
<dbReference type="STRING" id="643562.Daes_0699"/>
<evidence type="ECO:0000313" key="2">
    <source>
        <dbReference type="EMBL" id="ADU61716.1"/>
    </source>
</evidence>
<dbReference type="RefSeq" id="WP_013513647.1">
    <property type="nucleotide sequence ID" value="NC_014844.1"/>
</dbReference>
<proteinExistence type="predicted"/>
<dbReference type="Proteomes" id="UP000002191">
    <property type="component" value="Chromosome"/>
</dbReference>
<accession>E6VZK2</accession>
<evidence type="ECO:0000259" key="1">
    <source>
        <dbReference type="Pfam" id="PF25840"/>
    </source>
</evidence>
<dbReference type="eggNOG" id="COG0451">
    <property type="taxonomic scope" value="Bacteria"/>
</dbReference>
<sequence>MTNLNTGLSLKSRKSLYRQEILRVSHQLLSSQDRCPVSASCGSFDREFWGWATKDFANMDLQRGCYILAFVYSKNFEGNVFFNEATLIDWIGYGVDCWQRSQKSDGSFDHLYLHEKSWMAAAFTLVDMLLAYRLVADNFDDSFKKKWLRAMERAGDCLINRDEEHGFISNHRLGAAAGLMMLSTETGNSRYRDRAAALFAGVLKKQSEEGWFVEYGGADPGYETLGLHYMSILYVESGKSPEVLHSARKSIGFFSHFIHPDGSIGGDYGSRGCPHFFPGGMEVFARHIPLANRAAEACAHGLYNKDSCGVHDADIRNLIPLATSYAWALSAPDDTITESDSAKLPMELNVSKVWAEAGICVRSDATHYTVFGASKGGVVKIYDKTTRQLVFSSCGYTGITTKKKHVTTLMHSVGHQMACSPAQDDRCSSGSPISLVEVQAPLFHFFPSRLNTPLRFLLFRLFNHTIGRIRRVNDLVRKHLIIGFFLKRRTPPLGHVCRQIRFDSSGIHIRDSFALSEGNELISLKERGFFSSVYMASARYFRAQDLRQHWTGDELVVQGRIIEGVDRHIPRTPQVDAKTRNCRSETDNS</sequence>